<name>A0A1H1E0W6_9PSED</name>
<dbReference type="Proteomes" id="UP000198740">
    <property type="component" value="Unassembled WGS sequence"/>
</dbReference>
<evidence type="ECO:0000313" key="3">
    <source>
        <dbReference type="Proteomes" id="UP000198740"/>
    </source>
</evidence>
<sequence>MKPATFKLNRHIFELLQEGKLQRFTTLDLRDAYAQKIAPSDIGLGELWKYVYEQVRRLKHVGWIRQDEVRRKRGQVFHVLDKPELLSVELVDCNFMSCSPLLGQNPTAGILKPVEAPTQRLETLAKEIRLDLLTSMGEAERYKQLLNEMPELKVWVEDNYVEARDRSSRLLGHLKAVEKTLKSLAA</sequence>
<dbReference type="EMBL" id="VFES01000003">
    <property type="protein sequence ID" value="TWR68195.1"/>
    <property type="molecule type" value="Genomic_DNA"/>
</dbReference>
<comment type="caution">
    <text evidence="2">The sequence shown here is derived from an EMBL/GenBank/DDBJ whole genome shotgun (WGS) entry which is preliminary data.</text>
</comment>
<evidence type="ECO:0000313" key="2">
    <source>
        <dbReference type="EMBL" id="TWR68195.1"/>
    </source>
</evidence>
<organism evidence="2 4">
    <name type="scientific">Pseudomonas grimontii</name>
    <dbReference type="NCBI Taxonomy" id="129847"/>
    <lineage>
        <taxon>Bacteria</taxon>
        <taxon>Pseudomonadati</taxon>
        <taxon>Pseudomonadota</taxon>
        <taxon>Gammaproteobacteria</taxon>
        <taxon>Pseudomonadales</taxon>
        <taxon>Pseudomonadaceae</taxon>
        <taxon>Pseudomonas</taxon>
    </lineage>
</organism>
<dbReference type="OrthoDB" id="6120820at2"/>
<dbReference type="RefSeq" id="WP_090401480.1">
    <property type="nucleotide sequence ID" value="NZ_FNKM01000002.1"/>
</dbReference>
<gene>
    <name evidence="2" type="ORF">FIV39_06805</name>
    <name evidence="1" type="ORF">SAMN04490186_2093</name>
</gene>
<evidence type="ECO:0000313" key="1">
    <source>
        <dbReference type="EMBL" id="SDQ82250.1"/>
    </source>
</evidence>
<dbReference type="AlphaFoldDB" id="A0A1H1E0W6"/>
<reference evidence="2 4" key="2">
    <citation type="submission" date="2019-06" db="EMBL/GenBank/DDBJ databases">
        <title>Pseudomonas bimorpha sp. nov. isolated from bovine raw milk and skim milk concentrate.</title>
        <authorList>
            <person name="Hofmann K."/>
            <person name="Huptas C."/>
            <person name="Doll E."/>
            <person name="Scherer S."/>
            <person name="Wenning M."/>
        </authorList>
    </citation>
    <scope>NUCLEOTIDE SEQUENCE [LARGE SCALE GENOMIC DNA]</scope>
    <source>
        <strain evidence="2 4">DSM 17515</strain>
    </source>
</reference>
<accession>A0A1H1E0W6</accession>
<dbReference type="EMBL" id="FNKM01000002">
    <property type="protein sequence ID" value="SDQ82250.1"/>
    <property type="molecule type" value="Genomic_DNA"/>
</dbReference>
<dbReference type="Proteomes" id="UP000317267">
    <property type="component" value="Unassembled WGS sequence"/>
</dbReference>
<protein>
    <recommendedName>
        <fullName evidence="5">Transcriptional regulator VspR</fullName>
    </recommendedName>
</protein>
<reference evidence="1 3" key="1">
    <citation type="submission" date="2016-10" db="EMBL/GenBank/DDBJ databases">
        <authorList>
            <person name="Varghese N."/>
            <person name="Submissions S."/>
        </authorList>
    </citation>
    <scope>NUCLEOTIDE SEQUENCE [LARGE SCALE GENOMIC DNA]</scope>
    <source>
        <strain evidence="1 3">BS2976</strain>
    </source>
</reference>
<keyword evidence="3" id="KW-1185">Reference proteome</keyword>
<proteinExistence type="predicted"/>
<evidence type="ECO:0000313" key="4">
    <source>
        <dbReference type="Proteomes" id="UP000317267"/>
    </source>
</evidence>
<evidence type="ECO:0008006" key="5">
    <source>
        <dbReference type="Google" id="ProtNLM"/>
    </source>
</evidence>